<dbReference type="RefSeq" id="WP_223790198.1">
    <property type="nucleotide sequence ID" value="NZ_JAIOUQ010000001.1"/>
</dbReference>
<proteinExistence type="predicted"/>
<evidence type="ECO:0000313" key="2">
    <source>
        <dbReference type="EMBL" id="MBZ2164519.1"/>
    </source>
</evidence>
<gene>
    <name evidence="2" type="ORF">K8N75_00420</name>
</gene>
<sequence length="65" mass="7074">MFIDNLDKIIAMVGMIMGIELIAIGIFTLSIAYFRSPVVAGIIGNISSLGMMLGVIFVFVKKEIH</sequence>
<feature type="transmembrane region" description="Helical" evidence="1">
    <location>
        <begin position="38"/>
        <end position="60"/>
    </location>
</feature>
<keyword evidence="1" id="KW-1133">Transmembrane helix</keyword>
<evidence type="ECO:0000256" key="1">
    <source>
        <dbReference type="SAM" id="Phobius"/>
    </source>
</evidence>
<comment type="caution">
    <text evidence="2">The sequence shown here is derived from an EMBL/GenBank/DDBJ whole genome shotgun (WGS) entry which is preliminary data.</text>
</comment>
<name>A0A8T5UV40_9EURY</name>
<organism evidence="2 3">
    <name type="scientific">Methanobacterium spitsbergense</name>
    <dbReference type="NCBI Taxonomy" id="2874285"/>
    <lineage>
        <taxon>Archaea</taxon>
        <taxon>Methanobacteriati</taxon>
        <taxon>Methanobacteriota</taxon>
        <taxon>Methanomada group</taxon>
        <taxon>Methanobacteria</taxon>
        <taxon>Methanobacteriales</taxon>
        <taxon>Methanobacteriaceae</taxon>
        <taxon>Methanobacterium</taxon>
    </lineage>
</organism>
<accession>A0A8T5UV40</accession>
<dbReference type="AlphaFoldDB" id="A0A8T5UV40"/>
<keyword evidence="1" id="KW-0812">Transmembrane</keyword>
<reference evidence="3" key="1">
    <citation type="journal article" date="2022" name="Microbiol. Resour. Announc.">
        <title>Draft Genome Sequence of a Methanogenic Archaeon from West Spitsbergen Permafrost.</title>
        <authorList>
            <person name="Trubitsyn V."/>
            <person name="Rivkina E."/>
            <person name="Shcherbakova V."/>
        </authorList>
    </citation>
    <scope>NUCLEOTIDE SEQUENCE [LARGE SCALE GENOMIC DNA]</scope>
    <source>
        <strain evidence="3">VT</strain>
    </source>
</reference>
<dbReference type="EMBL" id="JAIOUQ010000001">
    <property type="protein sequence ID" value="MBZ2164519.1"/>
    <property type="molecule type" value="Genomic_DNA"/>
</dbReference>
<protein>
    <submittedName>
        <fullName evidence="2">Uncharacterized protein</fullName>
    </submittedName>
</protein>
<feature type="transmembrane region" description="Helical" evidence="1">
    <location>
        <begin position="9"/>
        <end position="32"/>
    </location>
</feature>
<keyword evidence="3" id="KW-1185">Reference proteome</keyword>
<dbReference type="Proteomes" id="UP000825933">
    <property type="component" value="Unassembled WGS sequence"/>
</dbReference>
<keyword evidence="1" id="KW-0472">Membrane</keyword>
<evidence type="ECO:0000313" key="3">
    <source>
        <dbReference type="Proteomes" id="UP000825933"/>
    </source>
</evidence>